<dbReference type="Pfam" id="PF00249">
    <property type="entry name" value="Myb_DNA-binding"/>
    <property type="match status" value="2"/>
</dbReference>
<sequence>MVSQGGRGGEGVGHMVLKKGPWTAAEDTVLLEYVKRQGEGNWNAVQKNSGLQRCGKSCRLRWANHLRPFLKKGPFTPDEEKTIIDLHSKIGNKWARMAAQLPGRTDNEIKNYWNTRLKRRQRAGLPVYPMDLLQQQYSHQHQQPPNISVSPSSSFASIISAAAASSPSISHQNHHRRQNQNSVNFMKNCTPLDLLNYPSYCNNMNGTNSNIPFLSRGLINNHGLSLRNSPLFNQSFTGKSLSFDVNLGHNSTRPDPLSASTTNTTTSFDLMRSSGMGTNNNELSSIQNTIQTSNNSGYMESDDVMGGASSGGDEEYGKIAGGTSGLLGDLLQESQAIKRCEDSEDKDANGEEDGLSKDAFEDFKSCNIGLMSYPKQEAQSGVSMSDHSNIGMNHEQSGVEEEMNIMDDDLLRLLDYPSPVCIPDWHDFGSSTNTSNYSSREPSNVTTTYLCNTTKDEDVDWEEDNCCWNNMPRVLNS</sequence>
<feature type="domain" description="HTH myb-type" evidence="9">
    <location>
        <begin position="67"/>
        <end position="121"/>
    </location>
</feature>
<evidence type="ECO:0000259" key="9">
    <source>
        <dbReference type="PROSITE" id="PS51294"/>
    </source>
</evidence>
<keyword evidence="11" id="KW-1185">Reference proteome</keyword>
<feature type="domain" description="Myb-like" evidence="8">
    <location>
        <begin position="14"/>
        <end position="66"/>
    </location>
</feature>
<dbReference type="SUPFAM" id="SSF46689">
    <property type="entry name" value="Homeodomain-like"/>
    <property type="match status" value="1"/>
</dbReference>
<dbReference type="PROSITE" id="PS50090">
    <property type="entry name" value="MYB_LIKE"/>
    <property type="match status" value="2"/>
</dbReference>
<feature type="domain" description="HTH myb-type" evidence="9">
    <location>
        <begin position="14"/>
        <end position="66"/>
    </location>
</feature>
<evidence type="ECO:0000256" key="4">
    <source>
        <dbReference type="ARBA" id="ARBA00023125"/>
    </source>
</evidence>
<dbReference type="EMBL" id="JAUIZM010000002">
    <property type="protein sequence ID" value="KAK1396102.1"/>
    <property type="molecule type" value="Genomic_DNA"/>
</dbReference>
<dbReference type="Gene3D" id="1.10.10.60">
    <property type="entry name" value="Homeodomain-like"/>
    <property type="match status" value="2"/>
</dbReference>
<reference evidence="10" key="1">
    <citation type="submission" date="2023-02" db="EMBL/GenBank/DDBJ databases">
        <title>Genome of toxic invasive species Heracleum sosnowskyi carries increased number of genes despite the absence of recent whole-genome duplications.</title>
        <authorList>
            <person name="Schelkunov M."/>
            <person name="Shtratnikova V."/>
            <person name="Makarenko M."/>
            <person name="Klepikova A."/>
            <person name="Omelchenko D."/>
            <person name="Novikova G."/>
            <person name="Obukhova E."/>
            <person name="Bogdanov V."/>
            <person name="Penin A."/>
            <person name="Logacheva M."/>
        </authorList>
    </citation>
    <scope>NUCLEOTIDE SEQUENCE</scope>
    <source>
        <strain evidence="10">Hsosn_3</strain>
        <tissue evidence="10">Leaf</tissue>
    </source>
</reference>
<feature type="domain" description="Myb-like" evidence="8">
    <location>
        <begin position="67"/>
        <end position="117"/>
    </location>
</feature>
<evidence type="ECO:0000256" key="2">
    <source>
        <dbReference type="ARBA" id="ARBA00022737"/>
    </source>
</evidence>
<dbReference type="InterPro" id="IPR009057">
    <property type="entry name" value="Homeodomain-like_sf"/>
</dbReference>
<reference evidence="10" key="2">
    <citation type="submission" date="2023-05" db="EMBL/GenBank/DDBJ databases">
        <authorList>
            <person name="Schelkunov M.I."/>
        </authorList>
    </citation>
    <scope>NUCLEOTIDE SEQUENCE</scope>
    <source>
        <strain evidence="10">Hsosn_3</strain>
        <tissue evidence="10">Leaf</tissue>
    </source>
</reference>
<dbReference type="GO" id="GO:0048235">
    <property type="term" value="P:pollen sperm cell differentiation"/>
    <property type="evidence" value="ECO:0007669"/>
    <property type="project" value="UniProtKB-ARBA"/>
</dbReference>
<dbReference type="InterPro" id="IPR017930">
    <property type="entry name" value="Myb_dom"/>
</dbReference>
<dbReference type="GO" id="GO:0045893">
    <property type="term" value="P:positive regulation of DNA-templated transcription"/>
    <property type="evidence" value="ECO:0007669"/>
    <property type="project" value="UniProtKB-ARBA"/>
</dbReference>
<accession>A0AAD8J527</accession>
<dbReference type="PROSITE" id="PS51294">
    <property type="entry name" value="HTH_MYB"/>
    <property type="match status" value="2"/>
</dbReference>
<dbReference type="FunFam" id="1.10.10.60:FF:000119">
    <property type="entry name" value="Transcription factor GAMYB"/>
    <property type="match status" value="1"/>
</dbReference>
<dbReference type="GO" id="GO:0003677">
    <property type="term" value="F:DNA binding"/>
    <property type="evidence" value="ECO:0007669"/>
    <property type="project" value="UniProtKB-KW"/>
</dbReference>
<evidence type="ECO:0000256" key="3">
    <source>
        <dbReference type="ARBA" id="ARBA00023015"/>
    </source>
</evidence>
<evidence type="ECO:0000313" key="11">
    <source>
        <dbReference type="Proteomes" id="UP001237642"/>
    </source>
</evidence>
<comment type="subcellular location">
    <subcellularLocation>
        <location evidence="1">Nucleus</location>
    </subcellularLocation>
</comment>
<evidence type="ECO:0000256" key="7">
    <source>
        <dbReference type="ARBA" id="ARBA00023242"/>
    </source>
</evidence>
<keyword evidence="5" id="KW-0010">Activator</keyword>
<evidence type="ECO:0000259" key="8">
    <source>
        <dbReference type="PROSITE" id="PS50090"/>
    </source>
</evidence>
<dbReference type="InterPro" id="IPR001005">
    <property type="entry name" value="SANT/Myb"/>
</dbReference>
<comment type="caution">
    <text evidence="10">The sequence shown here is derived from an EMBL/GenBank/DDBJ whole genome shotgun (WGS) entry which is preliminary data.</text>
</comment>
<dbReference type="Proteomes" id="UP001237642">
    <property type="component" value="Unassembled WGS sequence"/>
</dbReference>
<dbReference type="SMART" id="SM00717">
    <property type="entry name" value="SANT"/>
    <property type="match status" value="2"/>
</dbReference>
<evidence type="ECO:0000256" key="6">
    <source>
        <dbReference type="ARBA" id="ARBA00023163"/>
    </source>
</evidence>
<proteinExistence type="predicted"/>
<dbReference type="AlphaFoldDB" id="A0AAD8J527"/>
<dbReference type="GO" id="GO:0040008">
    <property type="term" value="P:regulation of growth"/>
    <property type="evidence" value="ECO:0007669"/>
    <property type="project" value="UniProtKB-ARBA"/>
</dbReference>
<evidence type="ECO:0000256" key="1">
    <source>
        <dbReference type="ARBA" id="ARBA00004123"/>
    </source>
</evidence>
<keyword evidence="7" id="KW-0539">Nucleus</keyword>
<organism evidence="10 11">
    <name type="scientific">Heracleum sosnowskyi</name>
    <dbReference type="NCBI Taxonomy" id="360622"/>
    <lineage>
        <taxon>Eukaryota</taxon>
        <taxon>Viridiplantae</taxon>
        <taxon>Streptophyta</taxon>
        <taxon>Embryophyta</taxon>
        <taxon>Tracheophyta</taxon>
        <taxon>Spermatophyta</taxon>
        <taxon>Magnoliopsida</taxon>
        <taxon>eudicotyledons</taxon>
        <taxon>Gunneridae</taxon>
        <taxon>Pentapetalae</taxon>
        <taxon>asterids</taxon>
        <taxon>campanulids</taxon>
        <taxon>Apiales</taxon>
        <taxon>Apiaceae</taxon>
        <taxon>Apioideae</taxon>
        <taxon>apioid superclade</taxon>
        <taxon>Tordylieae</taxon>
        <taxon>Tordyliinae</taxon>
        <taxon>Heracleum</taxon>
    </lineage>
</organism>
<evidence type="ECO:0000313" key="10">
    <source>
        <dbReference type="EMBL" id="KAK1396102.1"/>
    </source>
</evidence>
<dbReference type="FunFam" id="1.10.10.60:FF:000001">
    <property type="entry name" value="MYB-related transcription factor"/>
    <property type="match status" value="1"/>
</dbReference>
<keyword evidence="6" id="KW-0804">Transcription</keyword>
<dbReference type="PANTHER" id="PTHR47995">
    <property type="entry name" value="TRANSCRIPTION FACTOR MYB33-RELATED"/>
    <property type="match status" value="1"/>
</dbReference>
<protein>
    <submittedName>
        <fullName evidence="10">Transcription factor MYB97</fullName>
    </submittedName>
</protein>
<dbReference type="GO" id="GO:0005634">
    <property type="term" value="C:nucleus"/>
    <property type="evidence" value="ECO:0007669"/>
    <property type="project" value="UniProtKB-SubCell"/>
</dbReference>
<gene>
    <name evidence="10" type="ORF">POM88_005965</name>
</gene>
<keyword evidence="3" id="KW-0805">Transcription regulation</keyword>
<keyword evidence="4" id="KW-0238">DNA-binding</keyword>
<dbReference type="PANTHER" id="PTHR47995:SF18">
    <property type="entry name" value="TRANSCRIPTION FACTOR MYB65"/>
    <property type="match status" value="1"/>
</dbReference>
<dbReference type="CDD" id="cd00167">
    <property type="entry name" value="SANT"/>
    <property type="match status" value="2"/>
</dbReference>
<evidence type="ECO:0000256" key="5">
    <source>
        <dbReference type="ARBA" id="ARBA00023159"/>
    </source>
</evidence>
<keyword evidence="2" id="KW-0677">Repeat</keyword>
<name>A0AAD8J527_9APIA</name>